<feature type="transmembrane region" description="Helical" evidence="1">
    <location>
        <begin position="36"/>
        <end position="57"/>
    </location>
</feature>
<gene>
    <name evidence="2" type="ORF">SDC9_70381</name>
</gene>
<dbReference type="EMBL" id="VSSQ01004139">
    <property type="protein sequence ID" value="MPM23904.1"/>
    <property type="molecule type" value="Genomic_DNA"/>
</dbReference>
<reference evidence="2" key="1">
    <citation type="submission" date="2019-08" db="EMBL/GenBank/DDBJ databases">
        <authorList>
            <person name="Kucharzyk K."/>
            <person name="Murdoch R.W."/>
            <person name="Higgins S."/>
            <person name="Loffler F."/>
        </authorList>
    </citation>
    <scope>NUCLEOTIDE SEQUENCE</scope>
</reference>
<evidence type="ECO:0000256" key="1">
    <source>
        <dbReference type="SAM" id="Phobius"/>
    </source>
</evidence>
<feature type="transmembrane region" description="Helical" evidence="1">
    <location>
        <begin position="12"/>
        <end position="30"/>
    </location>
</feature>
<name>A0A644YCP4_9ZZZZ</name>
<keyword evidence="1" id="KW-1133">Transmembrane helix</keyword>
<keyword evidence="1" id="KW-0812">Transmembrane</keyword>
<evidence type="ECO:0000313" key="2">
    <source>
        <dbReference type="EMBL" id="MPM23904.1"/>
    </source>
</evidence>
<accession>A0A644YCP4</accession>
<keyword evidence="1" id="KW-0472">Membrane</keyword>
<proteinExistence type="predicted"/>
<sequence length="268" mass="30505">MHVHALRMGEHLCHLSGPSVAAFAFGPFAIVLLNLFIVLLQLFFIDCIILLILVFVINMFERQARLLIVDAGWITNRQSEERDHFIGNLQEFADFFKVIPQASDVTDPETHRFSGQSGILGRKGCINHADHELFGALERGCNILPFHLSDHIVAMQVGTKYEEMAIFGNEMLAARDFRQFAFFVGIGDSDYGIGLHKTRCGSRLGAADDRFYLFWAQSPIFKIPYRTVRQDALDCFIHLFSSLSKKSYKIIMYILKECRGQVQPGTYF</sequence>
<comment type="caution">
    <text evidence="2">The sequence shown here is derived from an EMBL/GenBank/DDBJ whole genome shotgun (WGS) entry which is preliminary data.</text>
</comment>
<protein>
    <submittedName>
        <fullName evidence="2">Uncharacterized protein</fullName>
    </submittedName>
</protein>
<dbReference type="AlphaFoldDB" id="A0A644YCP4"/>
<organism evidence="2">
    <name type="scientific">bioreactor metagenome</name>
    <dbReference type="NCBI Taxonomy" id="1076179"/>
    <lineage>
        <taxon>unclassified sequences</taxon>
        <taxon>metagenomes</taxon>
        <taxon>ecological metagenomes</taxon>
    </lineage>
</organism>